<dbReference type="GO" id="GO:0006508">
    <property type="term" value="P:proteolysis"/>
    <property type="evidence" value="ECO:0007669"/>
    <property type="project" value="InterPro"/>
</dbReference>
<reference evidence="1 2" key="1">
    <citation type="submission" date="2016-11" db="EMBL/GenBank/DDBJ databases">
        <authorList>
            <person name="Jaros S."/>
            <person name="Januszkiewicz K."/>
            <person name="Wedrychowicz H."/>
        </authorList>
    </citation>
    <scope>NUCLEOTIDE SEQUENCE [LARGE SCALE GENOMIC DNA]</scope>
    <source>
        <strain evidence="1 2">CGMCC 1.12145</strain>
    </source>
</reference>
<evidence type="ECO:0000313" key="2">
    <source>
        <dbReference type="Proteomes" id="UP000182248"/>
    </source>
</evidence>
<dbReference type="AlphaFoldDB" id="A0A1K1QH76"/>
<dbReference type="OrthoDB" id="9804920at2"/>
<gene>
    <name evidence="1" type="ORF">SAMN02927921_02491</name>
</gene>
<dbReference type="Gene3D" id="1.10.287.650">
    <property type="entry name" value="L27 domain"/>
    <property type="match status" value="1"/>
</dbReference>
<dbReference type="PROSITE" id="PS51365">
    <property type="entry name" value="RENAL_DIPEPTIDASE_2"/>
    <property type="match status" value="1"/>
</dbReference>
<protein>
    <submittedName>
        <fullName evidence="1">Membrane dipeptidase</fullName>
    </submittedName>
</protein>
<dbReference type="CDD" id="cd01301">
    <property type="entry name" value="rDP_like"/>
    <property type="match status" value="1"/>
</dbReference>
<name>A0A1K1QH76_9FLAO</name>
<dbReference type="SUPFAM" id="SSF51556">
    <property type="entry name" value="Metallo-dependent hydrolases"/>
    <property type="match status" value="1"/>
</dbReference>
<accession>A0A1K1QH76</accession>
<keyword evidence="2" id="KW-1185">Reference proteome</keyword>
<dbReference type="Proteomes" id="UP000182248">
    <property type="component" value="Unassembled WGS sequence"/>
</dbReference>
<dbReference type="EMBL" id="FPJE01000013">
    <property type="protein sequence ID" value="SFW58558.1"/>
    <property type="molecule type" value="Genomic_DNA"/>
</dbReference>
<dbReference type="InterPro" id="IPR032466">
    <property type="entry name" value="Metal_Hydrolase"/>
</dbReference>
<dbReference type="Pfam" id="PF01244">
    <property type="entry name" value="Peptidase_M19"/>
    <property type="match status" value="1"/>
</dbReference>
<evidence type="ECO:0000313" key="1">
    <source>
        <dbReference type="EMBL" id="SFW58558.1"/>
    </source>
</evidence>
<dbReference type="PANTHER" id="PTHR10443">
    <property type="entry name" value="MICROSOMAL DIPEPTIDASE"/>
    <property type="match status" value="1"/>
</dbReference>
<organism evidence="1 2">
    <name type="scientific">Sinomicrobium oceani</name>
    <dbReference type="NCBI Taxonomy" id="1150368"/>
    <lineage>
        <taxon>Bacteria</taxon>
        <taxon>Pseudomonadati</taxon>
        <taxon>Bacteroidota</taxon>
        <taxon>Flavobacteriia</taxon>
        <taxon>Flavobacteriales</taxon>
        <taxon>Flavobacteriaceae</taxon>
        <taxon>Sinomicrobium</taxon>
    </lineage>
</organism>
<dbReference type="RefSeq" id="WP_072317835.1">
    <property type="nucleotide sequence ID" value="NZ_FPJE01000013.1"/>
</dbReference>
<proteinExistence type="predicted"/>
<dbReference type="InterPro" id="IPR008257">
    <property type="entry name" value="Pept_M19"/>
</dbReference>
<dbReference type="Gene3D" id="3.20.20.140">
    <property type="entry name" value="Metal-dependent hydrolases"/>
    <property type="match status" value="1"/>
</dbReference>
<dbReference type="PANTHER" id="PTHR10443:SF12">
    <property type="entry name" value="DIPEPTIDASE"/>
    <property type="match status" value="1"/>
</dbReference>
<dbReference type="PROSITE" id="PS51257">
    <property type="entry name" value="PROKAR_LIPOPROTEIN"/>
    <property type="match status" value="1"/>
</dbReference>
<sequence>MKLYYTSILSLIILTVACKTDRKNDHTKTSGSDSIALVEKAKGIHQNVITIDTHNDINVRNFTDSLNYTMDLDTQITLPKMEKGGLDVTWLIVYTGQDSLNPEGYARAYDNAISKFEAIHRLCEDIAPDRIALALTADDVREIHASGKKVAMIGVENAYPMGTDLSNVKKFHGLGARYMSLSHNGHSQFCDSNTGEKDSIWLHHGLSDLGKQAIREMNKWGIMIDLSHPSSESNKQAIALSRAPVIASHSSARGLCNHSRNLSDEELLMIKDNGGVVQTVAFPAYVNTEKNNARSTAEKNIKQKVADSLGLKILESDAFSVLSPEEKKDYMDNVYGKINEISTKIIAESDSLPPGVNVKDYVDHIDYMVNLIGIDHVGISSDFDGGGGISEWNDASETFNITLELVRRGYSENDIRKLWGENLLRVLDKVQEISRQLQQEPIDS</sequence>
<dbReference type="STRING" id="1150368.SAMN02927921_02491"/>
<dbReference type="GO" id="GO:0070573">
    <property type="term" value="F:metallodipeptidase activity"/>
    <property type="evidence" value="ECO:0007669"/>
    <property type="project" value="InterPro"/>
</dbReference>